<proteinExistence type="predicted"/>
<name>A0A2M9ASS5_9BACT</name>
<dbReference type="RefSeq" id="WP_100338684.1">
    <property type="nucleotide sequence ID" value="NZ_PGFA01000004.1"/>
</dbReference>
<feature type="signal peptide" evidence="1">
    <location>
        <begin position="1"/>
        <end position="25"/>
    </location>
</feature>
<comment type="caution">
    <text evidence="2">The sequence shown here is derived from an EMBL/GenBank/DDBJ whole genome shotgun (WGS) entry which is preliminary data.</text>
</comment>
<dbReference type="AlphaFoldDB" id="A0A2M9ASS5"/>
<reference evidence="2 3" key="1">
    <citation type="submission" date="2017-11" db="EMBL/GenBank/DDBJ databases">
        <title>Genomic Encyclopedia of Archaeal and Bacterial Type Strains, Phase II (KMG-II): From Individual Species to Whole Genera.</title>
        <authorList>
            <person name="Goeker M."/>
        </authorList>
    </citation>
    <scope>NUCLEOTIDE SEQUENCE [LARGE SCALE GENOMIC DNA]</scope>
    <source>
        <strain evidence="2 3">DSM 11115</strain>
    </source>
</reference>
<evidence type="ECO:0000313" key="3">
    <source>
        <dbReference type="Proteomes" id="UP000228535"/>
    </source>
</evidence>
<keyword evidence="1" id="KW-0732">Signal</keyword>
<dbReference type="OrthoDB" id="863368at2"/>
<gene>
    <name evidence="2" type="ORF">CLV45_4469</name>
</gene>
<dbReference type="EMBL" id="PGFA01000004">
    <property type="protein sequence ID" value="PJJ48759.1"/>
    <property type="molecule type" value="Genomic_DNA"/>
</dbReference>
<organism evidence="2 3">
    <name type="scientific">Hymenobacter chitinivorans DSM 11115</name>
    <dbReference type="NCBI Taxonomy" id="1121954"/>
    <lineage>
        <taxon>Bacteria</taxon>
        <taxon>Pseudomonadati</taxon>
        <taxon>Bacteroidota</taxon>
        <taxon>Cytophagia</taxon>
        <taxon>Cytophagales</taxon>
        <taxon>Hymenobacteraceae</taxon>
        <taxon>Hymenobacter</taxon>
    </lineage>
</organism>
<dbReference type="Proteomes" id="UP000228535">
    <property type="component" value="Unassembled WGS sequence"/>
</dbReference>
<evidence type="ECO:0000313" key="2">
    <source>
        <dbReference type="EMBL" id="PJJ48759.1"/>
    </source>
</evidence>
<accession>A0A2M9ASS5</accession>
<feature type="chain" id="PRO_5014618017" evidence="1">
    <location>
        <begin position="26"/>
        <end position="483"/>
    </location>
</feature>
<evidence type="ECO:0000256" key="1">
    <source>
        <dbReference type="SAM" id="SignalP"/>
    </source>
</evidence>
<sequence>MRFTFFLSAGALALGLLTAPAAAVAQKVKSVPFSYLPEQAEDRYNQRVTRKMLPVAGGGFVILAHKSATQYAVERYDADLKPQWTAAIPVAEGESVEAFGHGSEQAFVVLHQKDNANQNLSAVLVDLRNGQKAAPKKLIEAAARDRRPGVAVSPDGSKLVAFRYLTRDVQIRAISATVYDQKLTKLKDRTYDFHDLGDFFSPTVHVGNDGTQYVALISDQMKKLTVRRYLNDKPETKVMSVAVGGSFGGKAVTVFDAKFGLQPDNTLYAAAICTERESGQYYSLKVVKFDFAGEGDMKFAPEFRFTPEYLAEVNKTAQTSAKRLEDVYLSELLLTGEKQLVVIAEKKYEEGGDESPVHARELHVFGYNEFQSPTWHSIIAKDQVAPPTESFTGIGFRAAVFGPDVQILTQEKIKGKSDLYVRQVNVQTGVVSPPKGLGLSVASDQNLAYVKDFTGWLDAKTIIGVSRPSKKSAALMLNKIVVK</sequence>
<protein>
    <submittedName>
        <fullName evidence="2">Uncharacterized protein</fullName>
    </submittedName>
</protein>
<keyword evidence="3" id="KW-1185">Reference proteome</keyword>